<accession>A0A4Z2E2E6</accession>
<organism evidence="1 2">
    <name type="scientific">Liparis tanakae</name>
    <name type="common">Tanaka's snailfish</name>
    <dbReference type="NCBI Taxonomy" id="230148"/>
    <lineage>
        <taxon>Eukaryota</taxon>
        <taxon>Metazoa</taxon>
        <taxon>Chordata</taxon>
        <taxon>Craniata</taxon>
        <taxon>Vertebrata</taxon>
        <taxon>Euteleostomi</taxon>
        <taxon>Actinopterygii</taxon>
        <taxon>Neopterygii</taxon>
        <taxon>Teleostei</taxon>
        <taxon>Neoteleostei</taxon>
        <taxon>Acanthomorphata</taxon>
        <taxon>Eupercaria</taxon>
        <taxon>Perciformes</taxon>
        <taxon>Cottioidei</taxon>
        <taxon>Cottales</taxon>
        <taxon>Liparidae</taxon>
        <taxon>Liparis</taxon>
    </lineage>
</organism>
<name>A0A4Z2E2E6_9TELE</name>
<protein>
    <submittedName>
        <fullName evidence="1">Uncharacterized protein</fullName>
    </submittedName>
</protein>
<dbReference type="EMBL" id="SRLO01020852">
    <property type="protein sequence ID" value="TNN22824.1"/>
    <property type="molecule type" value="Genomic_DNA"/>
</dbReference>
<proteinExistence type="predicted"/>
<evidence type="ECO:0000313" key="1">
    <source>
        <dbReference type="EMBL" id="TNN22824.1"/>
    </source>
</evidence>
<reference evidence="1 2" key="1">
    <citation type="submission" date="2019-03" db="EMBL/GenBank/DDBJ databases">
        <title>First draft genome of Liparis tanakae, snailfish: a comprehensive survey of snailfish specific genes.</title>
        <authorList>
            <person name="Kim W."/>
            <person name="Song I."/>
            <person name="Jeong J.-H."/>
            <person name="Kim D."/>
            <person name="Kim S."/>
            <person name="Ryu S."/>
            <person name="Song J.Y."/>
            <person name="Lee S.K."/>
        </authorList>
    </citation>
    <scope>NUCLEOTIDE SEQUENCE [LARGE SCALE GENOMIC DNA]</scope>
    <source>
        <tissue evidence="1">Muscle</tissue>
    </source>
</reference>
<comment type="caution">
    <text evidence="1">The sequence shown here is derived from an EMBL/GenBank/DDBJ whole genome shotgun (WGS) entry which is preliminary data.</text>
</comment>
<evidence type="ECO:0000313" key="2">
    <source>
        <dbReference type="Proteomes" id="UP000314294"/>
    </source>
</evidence>
<sequence length="71" mass="8129">MSTADWTVWPAHGWTVRQWIPEGINSSFQKLETLEQKKTFRHRAERCGAAAGILRGRASDSDVQESVYKHD</sequence>
<keyword evidence="2" id="KW-1185">Reference proteome</keyword>
<dbReference type="AlphaFoldDB" id="A0A4Z2E2E6"/>
<dbReference type="Proteomes" id="UP000314294">
    <property type="component" value="Unassembled WGS sequence"/>
</dbReference>
<gene>
    <name evidence="1" type="ORF">EYF80_067060</name>
</gene>